<dbReference type="GO" id="GO:0140625">
    <property type="term" value="F:opioid growth factor receptor activity"/>
    <property type="evidence" value="ECO:0007669"/>
    <property type="project" value="InterPro"/>
</dbReference>
<dbReference type="PANTHER" id="PTHR14015:SF2">
    <property type="entry name" value="OPIOID GROWTH FACTOR RECEPTOR (OGFR) CONSERVED DOMAIN-CONTAINING PROTEIN"/>
    <property type="match status" value="1"/>
</dbReference>
<keyword evidence="6" id="KW-1185">Reference proteome</keyword>
<feature type="domain" description="Opioid growth factor receptor (OGFr) conserved" evidence="4">
    <location>
        <begin position="66"/>
        <end position="202"/>
    </location>
</feature>
<evidence type="ECO:0000259" key="4">
    <source>
        <dbReference type="Pfam" id="PF04664"/>
    </source>
</evidence>
<evidence type="ECO:0000313" key="5">
    <source>
        <dbReference type="EMBL" id="UJO18091.1"/>
    </source>
</evidence>
<feature type="signal peptide" evidence="3">
    <location>
        <begin position="1"/>
        <end position="18"/>
    </location>
</feature>
<feature type="chain" id="PRO_5040287881" evidence="3">
    <location>
        <begin position="19"/>
        <end position="254"/>
    </location>
</feature>
<dbReference type="GO" id="GO:0016020">
    <property type="term" value="C:membrane"/>
    <property type="evidence" value="ECO:0007669"/>
    <property type="project" value="InterPro"/>
</dbReference>
<evidence type="ECO:0000313" key="6">
    <source>
        <dbReference type="Proteomes" id="UP000756132"/>
    </source>
</evidence>
<gene>
    <name evidence="5" type="ORF">CLAFUR5_06248</name>
</gene>
<dbReference type="RefSeq" id="XP_047762457.1">
    <property type="nucleotide sequence ID" value="XM_047905396.1"/>
</dbReference>
<dbReference type="AlphaFoldDB" id="A0A9Q8P9M1"/>
<evidence type="ECO:0000256" key="3">
    <source>
        <dbReference type="SAM" id="SignalP"/>
    </source>
</evidence>
<comment type="similarity">
    <text evidence="1">Belongs to the opioid growth factor receptor family.</text>
</comment>
<dbReference type="InterPro" id="IPR039574">
    <property type="entry name" value="OGFr"/>
</dbReference>
<dbReference type="Proteomes" id="UP000756132">
    <property type="component" value="Chromosome 5"/>
</dbReference>
<accession>A0A9Q8P9M1</accession>
<sequence length="254" mass="28689">MRRLLASTLFLARQPVFSTPLRQTAPPPSTTLSPQPTVQHASYTSSTGVRHSSMAAGEDKPKPFIVRFYGVEAAKDGEGRSLEDILRFEDNELEYHHDYIQVLFPLPEPSPINPDAPIIKKGTRTAFVENEELRKQLFRAFNHMANFYAFNVKGDAAAPVLEPKPDFRKLAQNTWLTRMDHNHLRITRIIRCLRVLGLEATAQAFHQALQDNAEGVSSRSLMYWERAATRSLHLPPSEDNENACGVAWLKPAED</sequence>
<organism evidence="5 6">
    <name type="scientific">Passalora fulva</name>
    <name type="common">Tomato leaf mold</name>
    <name type="synonym">Cladosporium fulvum</name>
    <dbReference type="NCBI Taxonomy" id="5499"/>
    <lineage>
        <taxon>Eukaryota</taxon>
        <taxon>Fungi</taxon>
        <taxon>Dikarya</taxon>
        <taxon>Ascomycota</taxon>
        <taxon>Pezizomycotina</taxon>
        <taxon>Dothideomycetes</taxon>
        <taxon>Dothideomycetidae</taxon>
        <taxon>Mycosphaerellales</taxon>
        <taxon>Mycosphaerellaceae</taxon>
        <taxon>Fulvia</taxon>
    </lineage>
</organism>
<protein>
    <submittedName>
        <fullName evidence="5">Opioid growth factor receptor</fullName>
    </submittedName>
</protein>
<dbReference type="EMBL" id="CP090167">
    <property type="protein sequence ID" value="UJO18091.1"/>
    <property type="molecule type" value="Genomic_DNA"/>
</dbReference>
<feature type="compositionally biased region" description="Polar residues" evidence="2">
    <location>
        <begin position="38"/>
        <end position="50"/>
    </location>
</feature>
<dbReference type="InterPro" id="IPR006757">
    <property type="entry name" value="OGF_rcpt"/>
</dbReference>
<keyword evidence="3" id="KW-0732">Signal</keyword>
<name>A0A9Q8P9M1_PASFU</name>
<dbReference type="Pfam" id="PF04664">
    <property type="entry name" value="OGFr_N"/>
    <property type="match status" value="1"/>
</dbReference>
<evidence type="ECO:0000256" key="1">
    <source>
        <dbReference type="ARBA" id="ARBA00010365"/>
    </source>
</evidence>
<evidence type="ECO:0000256" key="2">
    <source>
        <dbReference type="SAM" id="MobiDB-lite"/>
    </source>
</evidence>
<feature type="region of interest" description="Disordered" evidence="2">
    <location>
        <begin position="20"/>
        <end position="56"/>
    </location>
</feature>
<reference evidence="5" key="2">
    <citation type="journal article" date="2022" name="Microb. Genom.">
        <title>A chromosome-scale genome assembly of the tomato pathogen Cladosporium fulvum reveals a compartmentalized genome architecture and the presence of a dispensable chromosome.</title>
        <authorList>
            <person name="Zaccaron A.Z."/>
            <person name="Chen L.H."/>
            <person name="Samaras A."/>
            <person name="Stergiopoulos I."/>
        </authorList>
    </citation>
    <scope>NUCLEOTIDE SEQUENCE</scope>
    <source>
        <strain evidence="5">Race5_Kim</strain>
    </source>
</reference>
<dbReference type="OrthoDB" id="9030204at2759"/>
<dbReference type="PANTHER" id="PTHR14015">
    <property type="entry name" value="OPIOID GROWTH FACTOR RECEPTOR OGFR ZETA-TYPE OPIOID RECEPTOR"/>
    <property type="match status" value="1"/>
</dbReference>
<proteinExistence type="inferred from homology"/>
<keyword evidence="5" id="KW-0675">Receptor</keyword>
<dbReference type="GeneID" id="71986126"/>
<reference evidence="5" key="1">
    <citation type="submission" date="2021-12" db="EMBL/GenBank/DDBJ databases">
        <authorList>
            <person name="Zaccaron A."/>
            <person name="Stergiopoulos I."/>
        </authorList>
    </citation>
    <scope>NUCLEOTIDE SEQUENCE</scope>
    <source>
        <strain evidence="5">Race5_Kim</strain>
    </source>
</reference>
<dbReference type="KEGG" id="ffu:CLAFUR5_06248"/>